<dbReference type="AlphaFoldDB" id="A0A8T1RVP6"/>
<feature type="coiled-coil region" evidence="5">
    <location>
        <begin position="15"/>
        <end position="99"/>
    </location>
</feature>
<protein>
    <submittedName>
        <fullName evidence="6">Leucine rich repeat containing 45</fullName>
    </submittedName>
</protein>
<evidence type="ECO:0000256" key="3">
    <source>
        <dbReference type="ARBA" id="ARBA00023054"/>
    </source>
</evidence>
<evidence type="ECO:0000256" key="2">
    <source>
        <dbReference type="ARBA" id="ARBA00022490"/>
    </source>
</evidence>
<evidence type="ECO:0000256" key="4">
    <source>
        <dbReference type="ARBA" id="ARBA00023212"/>
    </source>
</evidence>
<keyword evidence="4" id="KW-0206">Cytoskeleton</keyword>
<feature type="non-terminal residue" evidence="6">
    <location>
        <position position="150"/>
    </location>
</feature>
<keyword evidence="3 5" id="KW-0175">Coiled coil</keyword>
<dbReference type="Proteomes" id="UP000765507">
    <property type="component" value="Unassembled WGS sequence"/>
</dbReference>
<dbReference type="PANTHER" id="PTHR23170">
    <property type="entry name" value="NY-REN-58 ANTIGEN"/>
    <property type="match status" value="1"/>
</dbReference>
<accession>A0A8T1RVP6</accession>
<organism evidence="6 7">
    <name type="scientific">Chelydra serpentina</name>
    <name type="common">Snapping turtle</name>
    <name type="synonym">Testudo serpentina</name>
    <dbReference type="NCBI Taxonomy" id="8475"/>
    <lineage>
        <taxon>Eukaryota</taxon>
        <taxon>Metazoa</taxon>
        <taxon>Chordata</taxon>
        <taxon>Craniata</taxon>
        <taxon>Vertebrata</taxon>
        <taxon>Euteleostomi</taxon>
        <taxon>Archelosauria</taxon>
        <taxon>Testudinata</taxon>
        <taxon>Testudines</taxon>
        <taxon>Cryptodira</taxon>
        <taxon>Durocryptodira</taxon>
        <taxon>Americhelydia</taxon>
        <taxon>Chelydroidea</taxon>
        <taxon>Chelydridae</taxon>
        <taxon>Chelydra</taxon>
    </lineage>
</organism>
<evidence type="ECO:0000313" key="6">
    <source>
        <dbReference type="EMBL" id="KAG6920384.1"/>
    </source>
</evidence>
<reference evidence="6 7" key="1">
    <citation type="journal article" date="2020" name="G3 (Bethesda)">
        <title>Draft Genome of the Common Snapping Turtle, Chelydra serpentina, a Model for Phenotypic Plasticity in Reptiles.</title>
        <authorList>
            <person name="Das D."/>
            <person name="Singh S.K."/>
            <person name="Bierstedt J."/>
            <person name="Erickson A."/>
            <person name="Galli G.L.J."/>
            <person name="Crossley D.A. 2nd"/>
            <person name="Rhen T."/>
        </authorList>
    </citation>
    <scope>NUCLEOTIDE SEQUENCE [LARGE SCALE GENOMIC DNA]</scope>
    <source>
        <strain evidence="6">KW</strain>
    </source>
</reference>
<comment type="subcellular location">
    <subcellularLocation>
        <location evidence="1">Cytoplasm</location>
        <location evidence="1">Cytoskeleton</location>
        <location evidence="1">Microtubule organizing center</location>
        <location evidence="1">Centrosome</location>
    </subcellularLocation>
</comment>
<proteinExistence type="predicted"/>
<name>A0A8T1RVP6_CHESE</name>
<keyword evidence="7" id="KW-1185">Reference proteome</keyword>
<dbReference type="InterPro" id="IPR052116">
    <property type="entry name" value="Centro_Cilium_Assembly"/>
</dbReference>
<dbReference type="GO" id="GO:0005813">
    <property type="term" value="C:centrosome"/>
    <property type="evidence" value="ECO:0007669"/>
    <property type="project" value="UniProtKB-SubCell"/>
</dbReference>
<dbReference type="EMBL" id="JAHGAV010008817">
    <property type="protein sequence ID" value="KAG6920384.1"/>
    <property type="molecule type" value="Genomic_DNA"/>
</dbReference>
<evidence type="ECO:0000256" key="1">
    <source>
        <dbReference type="ARBA" id="ARBA00004300"/>
    </source>
</evidence>
<evidence type="ECO:0000313" key="7">
    <source>
        <dbReference type="Proteomes" id="UP000765507"/>
    </source>
</evidence>
<comment type="caution">
    <text evidence="6">The sequence shown here is derived from an EMBL/GenBank/DDBJ whole genome shotgun (WGS) entry which is preliminary data.</text>
</comment>
<gene>
    <name evidence="6" type="ORF">G0U57_020585</name>
</gene>
<dbReference type="OrthoDB" id="8436363at2759"/>
<keyword evidence="2" id="KW-0963">Cytoplasm</keyword>
<feature type="non-terminal residue" evidence="6">
    <location>
        <position position="1"/>
    </location>
</feature>
<dbReference type="PANTHER" id="PTHR23170:SF3">
    <property type="entry name" value="LEUCINE-RICH REPEAT-CONTAINING PROTEIN 45"/>
    <property type="match status" value="1"/>
</dbReference>
<evidence type="ECO:0000256" key="5">
    <source>
        <dbReference type="SAM" id="Coils"/>
    </source>
</evidence>
<sequence length="150" mass="17427">LRRSGMSFPNPGLRLQEAADRETKLLQDLSAANEKNLLLRNQVDELERRCKAQQDQLFQVKQDLTNTTAELKLRAVQAEERLEMEKKRFKQGLEDMESLRLKEVDHMTHHMEASERSMQERIQRLEAIRIGLEEVRASGLGACVFGSHWL</sequence>
<dbReference type="GO" id="GO:0005886">
    <property type="term" value="C:plasma membrane"/>
    <property type="evidence" value="ECO:0007669"/>
    <property type="project" value="TreeGrafter"/>
</dbReference>